<dbReference type="InterPro" id="IPR041675">
    <property type="entry name" value="PH_5"/>
</dbReference>
<dbReference type="Pfam" id="PF15405">
    <property type="entry name" value="PH_5"/>
    <property type="match status" value="1"/>
</dbReference>
<feature type="region of interest" description="Disordered" evidence="3">
    <location>
        <begin position="34"/>
        <end position="54"/>
    </location>
</feature>
<dbReference type="SUPFAM" id="SSF50729">
    <property type="entry name" value="PH domain-like"/>
    <property type="match status" value="1"/>
</dbReference>
<evidence type="ECO:0000259" key="4">
    <source>
        <dbReference type="PROSITE" id="PS50010"/>
    </source>
</evidence>
<evidence type="ECO:0000313" key="6">
    <source>
        <dbReference type="EMBL" id="KAG2204191.1"/>
    </source>
</evidence>
<evidence type="ECO:0000259" key="5">
    <source>
        <dbReference type="PROSITE" id="PS50219"/>
    </source>
</evidence>
<dbReference type="PANTHER" id="PTHR46572">
    <property type="entry name" value="RHO1 GDP-GTP EXCHANGE PROTEIN 1-RELATED"/>
    <property type="match status" value="1"/>
</dbReference>
<keyword evidence="2" id="KW-0344">Guanine-nucleotide releasing factor</keyword>
<dbReference type="InterPro" id="IPR001180">
    <property type="entry name" value="CNH_dom"/>
</dbReference>
<dbReference type="Gene3D" id="1.20.900.10">
    <property type="entry name" value="Dbl homology (DH) domain"/>
    <property type="match status" value="1"/>
</dbReference>
<dbReference type="SMART" id="SM00325">
    <property type="entry name" value="RhoGEF"/>
    <property type="match status" value="1"/>
</dbReference>
<dbReference type="InterPro" id="IPR001849">
    <property type="entry name" value="PH_domain"/>
</dbReference>
<evidence type="ECO:0000256" key="2">
    <source>
        <dbReference type="ARBA" id="ARBA00022658"/>
    </source>
</evidence>
<sequence>MHPSTKDIRDNSSLESLYKDLDLYMKELDNQAVSQIQNTTTTPTTTKSTEQKYKHAANQPSFSFKIAGVIMDDMDASSSTTTTTSTSTMTTRMSSPDDQCNDKHKYTQHHIQLNTGPANPSIAFLSELSKLFVQKVNALVESRNIFCSTEYPKSFTGEEAVNFLILCIGFDWNRKEYRNLARLMMHIEEPTLFSPIAYSEKSLKNNTLYDSSKEAYTLNDCLDDNKTEFSQSLIMPLMDCYTPLCVKGISNGCYAPTCPNRGSQLLSKSIIINKDLQRNISLTSSMASSQDTLVSRCWSNTVSRETLQKTPAKEMKRQEAIYELIYTEEDYVRDLNLLDELFAKPLLKAQCIEFDRRKEFCNEIFGNYAEIMEIHRNMYRELRDHQLTSQEIDFQAGGIGFVDEISSIMLRYVDQFMNAYSKYGPHFLLAEYTAKREATKNILFQNFIREKEKQAETRKLPFRHFIILPITRLQRYPLLLDAIMKRTTNESEKQTLTKCIDRIKTVASTVDNLTTEAKHVLRIREINDKIRFKPNRPRFDLNLLEPGRQLLYEGPLKRCVHRVVEAVDLYVFLFDHLLLMTKPKRNSDSLKEVEYYNVSKNPIPLNLLVVNDVAANFIFSTFRSTKGTNMSSASTATTSSLIPSSPLTPPTAIPEGLATTTSATTTTANSQYINQSSLNIRHLGRNGGEYILYTETPSSRLIWKQKIIRAQYDLARKKEPNNVFKVSTISDTTFALSGTVNNHGKVTCIASFVGSKGAKMVAVGTQQGVWIGKEGDANGLTRVLIVNDVTQIGVLETQNILLVLADKVLTAYPLNQLDPNSPCCIVSSKFVKSNTSRKSVAATEKNALSFRVLTNHVSYFNSGTCNGRILVVAMKRKGSDSHFKAYEPICGDLNEPKNAKYLATKSSFMSKPSAWFKIYKEFYIGTVSSAVHFLKSKVLVACSRGFEVIDLDHLSEVKPNLPDLNNRDFNFIASATDAKPLSMFRCNENFLLCYDKFAFMITTHGDYVKKFKRIEWEGHAHAVAYQYPYILAFDHRFIEIRHVETGKLVQVVVGDNTRLLTSSFNNTNTVAPDIYGLITHPFRTEYQHIFKLEPLFSS</sequence>
<dbReference type="CDD" id="cd00160">
    <property type="entry name" value="RhoGEF"/>
    <property type="match status" value="1"/>
</dbReference>
<feature type="domain" description="DH" evidence="4">
    <location>
        <begin position="316"/>
        <end position="513"/>
    </location>
</feature>
<keyword evidence="7" id="KW-1185">Reference proteome</keyword>
<organism evidence="6 7">
    <name type="scientific">Mucor plumbeus</name>
    <dbReference type="NCBI Taxonomy" id="97098"/>
    <lineage>
        <taxon>Eukaryota</taxon>
        <taxon>Fungi</taxon>
        <taxon>Fungi incertae sedis</taxon>
        <taxon>Mucoromycota</taxon>
        <taxon>Mucoromycotina</taxon>
        <taxon>Mucoromycetes</taxon>
        <taxon>Mucorales</taxon>
        <taxon>Mucorineae</taxon>
        <taxon>Mucoraceae</taxon>
        <taxon>Mucor</taxon>
    </lineage>
</organism>
<dbReference type="InterPro" id="IPR035899">
    <property type="entry name" value="DBL_dom_sf"/>
</dbReference>
<name>A0A8H7R4D0_9FUNG</name>
<dbReference type="InterPro" id="IPR052233">
    <property type="entry name" value="Rho-type_GEFs"/>
</dbReference>
<accession>A0A8H7R4D0</accession>
<evidence type="ECO:0000256" key="1">
    <source>
        <dbReference type="ARBA" id="ARBA00022553"/>
    </source>
</evidence>
<dbReference type="InterPro" id="IPR000219">
    <property type="entry name" value="DH_dom"/>
</dbReference>
<feature type="region of interest" description="Disordered" evidence="3">
    <location>
        <begin position="78"/>
        <end position="103"/>
    </location>
</feature>
<reference evidence="6" key="1">
    <citation type="submission" date="2020-12" db="EMBL/GenBank/DDBJ databases">
        <title>Metabolic potential, ecology and presence of endohyphal bacteria is reflected in genomic diversity of Mucoromycotina.</title>
        <authorList>
            <person name="Muszewska A."/>
            <person name="Okrasinska A."/>
            <person name="Steczkiewicz K."/>
            <person name="Drgas O."/>
            <person name="Orlowska M."/>
            <person name="Perlinska-Lenart U."/>
            <person name="Aleksandrzak-Piekarczyk T."/>
            <person name="Szatraj K."/>
            <person name="Zielenkiewicz U."/>
            <person name="Pilsyk S."/>
            <person name="Malc E."/>
            <person name="Mieczkowski P."/>
            <person name="Kruszewska J.S."/>
            <person name="Biernat P."/>
            <person name="Pawlowska J."/>
        </authorList>
    </citation>
    <scope>NUCLEOTIDE SEQUENCE</scope>
    <source>
        <strain evidence="6">CBS 226.32</strain>
    </source>
</reference>
<dbReference type="PANTHER" id="PTHR46572:SF1">
    <property type="entry name" value="RHO1 GUANINE NUCLEOTIDE EXCHANGE FACTOR TUS1"/>
    <property type="match status" value="1"/>
</dbReference>
<feature type="domain" description="CNH" evidence="5">
    <location>
        <begin position="743"/>
        <end position="1067"/>
    </location>
</feature>
<feature type="compositionally biased region" description="Low complexity" evidence="3">
    <location>
        <begin position="78"/>
        <end position="94"/>
    </location>
</feature>
<keyword evidence="1" id="KW-0597">Phosphoprotein</keyword>
<dbReference type="GO" id="GO:0005085">
    <property type="term" value="F:guanyl-nucleotide exchange factor activity"/>
    <property type="evidence" value="ECO:0007669"/>
    <property type="project" value="UniProtKB-KW"/>
</dbReference>
<dbReference type="SUPFAM" id="SSF48065">
    <property type="entry name" value="DBL homology domain (DH-domain)"/>
    <property type="match status" value="1"/>
</dbReference>
<comment type="caution">
    <text evidence="6">The sequence shown here is derived from an EMBL/GenBank/DDBJ whole genome shotgun (WGS) entry which is preliminary data.</text>
</comment>
<feature type="compositionally biased region" description="Low complexity" evidence="3">
    <location>
        <begin position="39"/>
        <end position="48"/>
    </location>
</feature>
<dbReference type="Pfam" id="PF00780">
    <property type="entry name" value="CNH"/>
    <property type="match status" value="1"/>
</dbReference>
<dbReference type="Gene3D" id="2.30.29.30">
    <property type="entry name" value="Pleckstrin-homology domain (PH domain)/Phosphotyrosine-binding domain (PTB)"/>
    <property type="match status" value="1"/>
</dbReference>
<evidence type="ECO:0000256" key="3">
    <source>
        <dbReference type="SAM" id="MobiDB-lite"/>
    </source>
</evidence>
<dbReference type="EMBL" id="JAEPRC010000206">
    <property type="protein sequence ID" value="KAG2204191.1"/>
    <property type="molecule type" value="Genomic_DNA"/>
</dbReference>
<dbReference type="PROSITE" id="PS50219">
    <property type="entry name" value="CNH"/>
    <property type="match status" value="1"/>
</dbReference>
<dbReference type="PROSITE" id="PS50010">
    <property type="entry name" value="DH_2"/>
    <property type="match status" value="1"/>
</dbReference>
<proteinExistence type="predicted"/>
<dbReference type="SMART" id="SM00233">
    <property type="entry name" value="PH"/>
    <property type="match status" value="1"/>
</dbReference>
<dbReference type="SMART" id="SM00036">
    <property type="entry name" value="CNH"/>
    <property type="match status" value="1"/>
</dbReference>
<dbReference type="AlphaFoldDB" id="A0A8H7R4D0"/>
<gene>
    <name evidence="6" type="ORF">INT46_006075</name>
</gene>
<dbReference type="Proteomes" id="UP000650833">
    <property type="component" value="Unassembled WGS sequence"/>
</dbReference>
<dbReference type="InterPro" id="IPR011993">
    <property type="entry name" value="PH-like_dom_sf"/>
</dbReference>
<protein>
    <submittedName>
        <fullName evidence="6">Uncharacterized protein</fullName>
    </submittedName>
</protein>
<dbReference type="Pfam" id="PF00621">
    <property type="entry name" value="RhoGEF"/>
    <property type="match status" value="1"/>
</dbReference>
<dbReference type="OrthoDB" id="2272012at2759"/>
<evidence type="ECO:0000313" key="7">
    <source>
        <dbReference type="Proteomes" id="UP000650833"/>
    </source>
</evidence>